<accession>A0A7W4VHP3</accession>
<dbReference type="InterPro" id="IPR005064">
    <property type="entry name" value="BUG"/>
</dbReference>
<dbReference type="Gene3D" id="3.40.190.10">
    <property type="entry name" value="Periplasmic binding protein-like II"/>
    <property type="match status" value="1"/>
</dbReference>
<evidence type="ECO:0000313" key="3">
    <source>
        <dbReference type="EMBL" id="MBB3017396.1"/>
    </source>
</evidence>
<gene>
    <name evidence="3" type="ORF">FHR70_000436</name>
</gene>
<evidence type="ECO:0000256" key="2">
    <source>
        <dbReference type="SAM" id="SignalP"/>
    </source>
</evidence>
<dbReference type="RefSeq" id="WP_183446648.1">
    <property type="nucleotide sequence ID" value="NZ_JACHWB010000001.1"/>
</dbReference>
<evidence type="ECO:0000256" key="1">
    <source>
        <dbReference type="ARBA" id="ARBA00006987"/>
    </source>
</evidence>
<keyword evidence="4" id="KW-1185">Reference proteome</keyword>
<sequence>MFRTTTRRAMLLGLTMGVGLTLSGSASAQTDYPARPVKIIVPFGAGGVADVTIRIVAEKLSEKMGQRFIVENMPGAGGITAARAALSSEPDGQTLTMLTNGTAVSVPLFANLPFDPLTDFAPISTLGTFDFLFVVNANSEHRTFKELIQTAKNKPGEMNVATIAVGSTQHLTSVLFKGEAGVDFRHVPFRNTPDALVSLIRNDTHLLIDSQAALKSALEGQQVRALATSGPRRSPAMPDVPTVQEAGISGFDVTSWNALFAPKGTPEPIIQKLNATLKEILATEEIKARLLDLGIEARSETPAELTARLRSDIEKWRAVIEKAGIPKQ</sequence>
<feature type="signal peptide" evidence="2">
    <location>
        <begin position="1"/>
        <end position="28"/>
    </location>
</feature>
<keyword evidence="3" id="KW-0675">Receptor</keyword>
<name>A0A7W4VHP3_9HYPH</name>
<protein>
    <submittedName>
        <fullName evidence="3">Tripartite-type tricarboxylate transporter receptor subunit TctC</fullName>
    </submittedName>
</protein>
<organism evidence="3 4">
    <name type="scientific">Microvirga lupini</name>
    <dbReference type="NCBI Taxonomy" id="420324"/>
    <lineage>
        <taxon>Bacteria</taxon>
        <taxon>Pseudomonadati</taxon>
        <taxon>Pseudomonadota</taxon>
        <taxon>Alphaproteobacteria</taxon>
        <taxon>Hyphomicrobiales</taxon>
        <taxon>Methylobacteriaceae</taxon>
        <taxon>Microvirga</taxon>
    </lineage>
</organism>
<dbReference type="PIRSF" id="PIRSF017082">
    <property type="entry name" value="YflP"/>
    <property type="match status" value="1"/>
</dbReference>
<dbReference type="Pfam" id="PF03401">
    <property type="entry name" value="TctC"/>
    <property type="match status" value="1"/>
</dbReference>
<dbReference type="PANTHER" id="PTHR42928:SF5">
    <property type="entry name" value="BLR1237 PROTEIN"/>
    <property type="match status" value="1"/>
</dbReference>
<proteinExistence type="inferred from homology"/>
<dbReference type="InterPro" id="IPR042100">
    <property type="entry name" value="Bug_dom1"/>
</dbReference>
<comment type="caution">
    <text evidence="3">The sequence shown here is derived from an EMBL/GenBank/DDBJ whole genome shotgun (WGS) entry which is preliminary data.</text>
</comment>
<keyword evidence="2" id="KW-0732">Signal</keyword>
<feature type="chain" id="PRO_5030841654" evidence="2">
    <location>
        <begin position="29"/>
        <end position="328"/>
    </location>
</feature>
<dbReference type="CDD" id="cd13578">
    <property type="entry name" value="PBP2_Bug27"/>
    <property type="match status" value="1"/>
</dbReference>
<dbReference type="SUPFAM" id="SSF53850">
    <property type="entry name" value="Periplasmic binding protein-like II"/>
    <property type="match status" value="1"/>
</dbReference>
<dbReference type="Proteomes" id="UP000532010">
    <property type="component" value="Unassembled WGS sequence"/>
</dbReference>
<dbReference type="PANTHER" id="PTHR42928">
    <property type="entry name" value="TRICARBOXYLATE-BINDING PROTEIN"/>
    <property type="match status" value="1"/>
</dbReference>
<dbReference type="EMBL" id="JACHWB010000001">
    <property type="protein sequence ID" value="MBB3017396.1"/>
    <property type="molecule type" value="Genomic_DNA"/>
</dbReference>
<comment type="similarity">
    <text evidence="1">Belongs to the UPF0065 (bug) family.</text>
</comment>
<reference evidence="3 4" key="1">
    <citation type="submission" date="2020-08" db="EMBL/GenBank/DDBJ databases">
        <title>The Agave Microbiome: Exploring the role of microbial communities in plant adaptations to desert environments.</title>
        <authorList>
            <person name="Partida-Martinez L.P."/>
        </authorList>
    </citation>
    <scope>NUCLEOTIDE SEQUENCE [LARGE SCALE GENOMIC DNA]</scope>
    <source>
        <strain evidence="3 4">AT3.9</strain>
    </source>
</reference>
<evidence type="ECO:0000313" key="4">
    <source>
        <dbReference type="Proteomes" id="UP000532010"/>
    </source>
</evidence>
<dbReference type="Gene3D" id="3.40.190.150">
    <property type="entry name" value="Bordetella uptake gene, domain 1"/>
    <property type="match status" value="1"/>
</dbReference>
<dbReference type="AlphaFoldDB" id="A0A7W4VHP3"/>